<reference evidence="1 2" key="1">
    <citation type="submission" date="2024-04" db="EMBL/GenBank/DDBJ databases">
        <title>genome sequences of Mucor flavus KT1a and Helicostylum pulchrum KT1b strains isolation_sourced from the surface of a dry-aged beef.</title>
        <authorList>
            <person name="Toyotome T."/>
            <person name="Hosono M."/>
            <person name="Torimaru M."/>
            <person name="Fukuda K."/>
            <person name="Mikami N."/>
        </authorList>
    </citation>
    <scope>NUCLEOTIDE SEQUENCE [LARGE SCALE GENOMIC DNA]</scope>
    <source>
        <strain evidence="1 2">KT1b</strain>
    </source>
</reference>
<accession>A0ABP9XTL1</accession>
<dbReference type="Proteomes" id="UP001476247">
    <property type="component" value="Unassembled WGS sequence"/>
</dbReference>
<sequence length="271" mass="31651">MELVMNGPSISPYNDIKEKLLKWFRSVPKFQRNIPTLQNELRTVILPAAIENHTLSLNSIIDLSDNTNDSQKKYFNQNEWDTIKKYYNFETKLTKIKKFDCLDRLNSKLKELELVDAYALAGKLEIKNLGGYNEVLFKTYAHVIIFFYDEKLVDLTNMEAARYMIAKKKTNDDHLKLAIESKDILDYLIKNSNNFDHTRFCVPMIQICNNQCVVLKLYLADNGLYCVDEFVNLTIPLNPAEFAAQSSQWFQKLFSLRSHVFKLLHLLEDTN</sequence>
<proteinExistence type="predicted"/>
<protein>
    <submittedName>
        <fullName evidence="1">Uncharacterized protein</fullName>
    </submittedName>
</protein>
<comment type="caution">
    <text evidence="1">The sequence shown here is derived from an EMBL/GenBank/DDBJ whole genome shotgun (WGS) entry which is preliminary data.</text>
</comment>
<gene>
    <name evidence="1" type="ORF">HPULCUR_003506</name>
</gene>
<evidence type="ECO:0000313" key="1">
    <source>
        <dbReference type="EMBL" id="GAA5798106.1"/>
    </source>
</evidence>
<keyword evidence="2" id="KW-1185">Reference proteome</keyword>
<evidence type="ECO:0000313" key="2">
    <source>
        <dbReference type="Proteomes" id="UP001476247"/>
    </source>
</evidence>
<organism evidence="1 2">
    <name type="scientific">Helicostylum pulchrum</name>
    <dbReference type="NCBI Taxonomy" id="562976"/>
    <lineage>
        <taxon>Eukaryota</taxon>
        <taxon>Fungi</taxon>
        <taxon>Fungi incertae sedis</taxon>
        <taxon>Mucoromycota</taxon>
        <taxon>Mucoromycotina</taxon>
        <taxon>Mucoromycetes</taxon>
        <taxon>Mucorales</taxon>
        <taxon>Mucorineae</taxon>
        <taxon>Mucoraceae</taxon>
        <taxon>Helicostylum</taxon>
    </lineage>
</organism>
<name>A0ABP9XTL1_9FUNG</name>
<dbReference type="EMBL" id="BAABUJ010000009">
    <property type="protein sequence ID" value="GAA5798106.1"/>
    <property type="molecule type" value="Genomic_DNA"/>
</dbReference>